<feature type="domain" description="DUF218" evidence="2">
    <location>
        <begin position="79"/>
        <end position="248"/>
    </location>
</feature>
<evidence type="ECO:0000259" key="2">
    <source>
        <dbReference type="Pfam" id="PF02698"/>
    </source>
</evidence>
<evidence type="ECO:0000313" key="3">
    <source>
        <dbReference type="EMBL" id="GAA4445743.1"/>
    </source>
</evidence>
<dbReference type="Pfam" id="PF02698">
    <property type="entry name" value="DUF218"/>
    <property type="match status" value="1"/>
</dbReference>
<dbReference type="PANTHER" id="PTHR30336:SF4">
    <property type="entry name" value="ENVELOPE BIOGENESIS FACTOR ELYC"/>
    <property type="match status" value="1"/>
</dbReference>
<dbReference type="RefSeq" id="WP_345032101.1">
    <property type="nucleotide sequence ID" value="NZ_BAABEY010000036.1"/>
</dbReference>
<dbReference type="InterPro" id="IPR014729">
    <property type="entry name" value="Rossmann-like_a/b/a_fold"/>
</dbReference>
<name>A0ABP8M844_9BACT</name>
<dbReference type="InterPro" id="IPR003848">
    <property type="entry name" value="DUF218"/>
</dbReference>
<feature type="transmembrane region" description="Helical" evidence="1">
    <location>
        <begin position="37"/>
        <end position="58"/>
    </location>
</feature>
<keyword evidence="1" id="KW-0472">Membrane</keyword>
<organism evidence="3 4">
    <name type="scientific">Ravibacter arvi</name>
    <dbReference type="NCBI Taxonomy" id="2051041"/>
    <lineage>
        <taxon>Bacteria</taxon>
        <taxon>Pseudomonadati</taxon>
        <taxon>Bacteroidota</taxon>
        <taxon>Cytophagia</taxon>
        <taxon>Cytophagales</taxon>
        <taxon>Spirosomataceae</taxon>
        <taxon>Ravibacter</taxon>
    </lineage>
</organism>
<comment type="caution">
    <text evidence="3">The sequence shown here is derived from an EMBL/GenBank/DDBJ whole genome shotgun (WGS) entry which is preliminary data.</text>
</comment>
<keyword evidence="4" id="KW-1185">Reference proteome</keyword>
<feature type="transmembrane region" description="Helical" evidence="1">
    <location>
        <begin position="12"/>
        <end position="30"/>
    </location>
</feature>
<keyword evidence="1" id="KW-1133">Transmembrane helix</keyword>
<dbReference type="CDD" id="cd06259">
    <property type="entry name" value="YdcF-like"/>
    <property type="match status" value="1"/>
</dbReference>
<keyword evidence="1" id="KW-0812">Transmembrane</keyword>
<accession>A0ABP8M844</accession>
<dbReference type="Proteomes" id="UP001501508">
    <property type="component" value="Unassembled WGS sequence"/>
</dbReference>
<dbReference type="InterPro" id="IPR051599">
    <property type="entry name" value="Cell_Envelope_Assoc"/>
</dbReference>
<gene>
    <name evidence="3" type="ORF">GCM10023091_37730</name>
</gene>
<dbReference type="EMBL" id="BAABEY010000036">
    <property type="protein sequence ID" value="GAA4445743.1"/>
    <property type="molecule type" value="Genomic_DNA"/>
</dbReference>
<evidence type="ECO:0000313" key="4">
    <source>
        <dbReference type="Proteomes" id="UP001501508"/>
    </source>
</evidence>
<dbReference type="Gene3D" id="3.40.50.620">
    <property type="entry name" value="HUPs"/>
    <property type="match status" value="1"/>
</dbReference>
<sequence length="258" mass="29197">MFFYLSKLLDFLIMPYNVLLCMLIVAFFRPKKRGTRWLTGVAFMGIYLLSNSYLVALLQKGWEYPVRSIAGLKPGYEAGIVLSGGLVNSCQGPASDFYDLENSSDRLLAGFFLYKRGICKKLILTGTDHELLTQQNRGEVQLAKSLLVEWGVPAEDVLLDTEARNTRENALFVAEMLKGRDKKDRYLLVTSASHMRRAKACFDRVGLQTDAFPSDFGKLPGCIATDKKFFPTPAAFAEFQRLWHEWIGMVVYKILGYC</sequence>
<reference evidence="4" key="1">
    <citation type="journal article" date="2019" name="Int. J. Syst. Evol. Microbiol.">
        <title>The Global Catalogue of Microorganisms (GCM) 10K type strain sequencing project: providing services to taxonomists for standard genome sequencing and annotation.</title>
        <authorList>
            <consortium name="The Broad Institute Genomics Platform"/>
            <consortium name="The Broad Institute Genome Sequencing Center for Infectious Disease"/>
            <person name="Wu L."/>
            <person name="Ma J."/>
        </authorList>
    </citation>
    <scope>NUCLEOTIDE SEQUENCE [LARGE SCALE GENOMIC DNA]</scope>
    <source>
        <strain evidence="4">JCM 31920</strain>
    </source>
</reference>
<dbReference type="PANTHER" id="PTHR30336">
    <property type="entry name" value="INNER MEMBRANE PROTEIN, PROBABLE PERMEASE"/>
    <property type="match status" value="1"/>
</dbReference>
<proteinExistence type="predicted"/>
<protein>
    <submittedName>
        <fullName evidence="3">YdcF family protein</fullName>
    </submittedName>
</protein>
<evidence type="ECO:0000256" key="1">
    <source>
        <dbReference type="SAM" id="Phobius"/>
    </source>
</evidence>